<dbReference type="EMBL" id="LSRX01000778">
    <property type="protein sequence ID" value="OLP89084.1"/>
    <property type="molecule type" value="Genomic_DNA"/>
</dbReference>
<dbReference type="InterPro" id="IPR013103">
    <property type="entry name" value="RVT_2"/>
</dbReference>
<dbReference type="GO" id="GO:0016409">
    <property type="term" value="F:palmitoyltransferase activity"/>
    <property type="evidence" value="ECO:0007669"/>
    <property type="project" value="InterPro"/>
</dbReference>
<feature type="compositionally biased region" description="Basic and acidic residues" evidence="7">
    <location>
        <begin position="1377"/>
        <end position="1388"/>
    </location>
</feature>
<keyword evidence="2 11" id="KW-0808">Transferase</keyword>
<feature type="transmembrane region" description="Helical" evidence="8">
    <location>
        <begin position="891"/>
        <end position="912"/>
    </location>
</feature>
<dbReference type="PANTHER" id="PTHR12246">
    <property type="entry name" value="PALMITOYLTRANSFERASE ZDHHC16"/>
    <property type="match status" value="1"/>
</dbReference>
<feature type="transmembrane region" description="Helical" evidence="8">
    <location>
        <begin position="847"/>
        <end position="870"/>
    </location>
</feature>
<reference evidence="11 12" key="1">
    <citation type="submission" date="2016-02" db="EMBL/GenBank/DDBJ databases">
        <title>Genome analysis of coral dinoflagellate symbionts highlights evolutionary adaptations to a symbiotic lifestyle.</title>
        <authorList>
            <person name="Aranda M."/>
            <person name="Li Y."/>
            <person name="Liew Y.J."/>
            <person name="Baumgarten S."/>
            <person name="Simakov O."/>
            <person name="Wilson M."/>
            <person name="Piel J."/>
            <person name="Ashoor H."/>
            <person name="Bougouffa S."/>
            <person name="Bajic V.B."/>
            <person name="Ryu T."/>
            <person name="Ravasi T."/>
            <person name="Bayer T."/>
            <person name="Micklem G."/>
            <person name="Kim H."/>
            <person name="Bhak J."/>
            <person name="Lajeunesse T.C."/>
            <person name="Voolstra C.R."/>
        </authorList>
    </citation>
    <scope>NUCLEOTIDE SEQUENCE [LARGE SCALE GENOMIC DNA]</scope>
    <source>
        <strain evidence="11 12">CCMP2467</strain>
    </source>
</reference>
<keyword evidence="6" id="KW-0012">Acyltransferase</keyword>
<keyword evidence="3 8" id="KW-0812">Transmembrane</keyword>
<evidence type="ECO:0000259" key="9">
    <source>
        <dbReference type="Pfam" id="PF01529"/>
    </source>
</evidence>
<evidence type="ECO:0000256" key="6">
    <source>
        <dbReference type="ARBA" id="ARBA00023315"/>
    </source>
</evidence>
<feature type="transmembrane region" description="Helical" evidence="8">
    <location>
        <begin position="739"/>
        <end position="763"/>
    </location>
</feature>
<feature type="domain" description="Reverse transcriptase Ty1/copia-type" evidence="10">
    <location>
        <begin position="179"/>
        <end position="395"/>
    </location>
</feature>
<feature type="compositionally biased region" description="Acidic residues" evidence="7">
    <location>
        <begin position="1356"/>
        <end position="1376"/>
    </location>
</feature>
<comment type="subcellular location">
    <subcellularLocation>
        <location evidence="1">Membrane</location>
        <topology evidence="1">Multi-pass membrane protein</topology>
    </subcellularLocation>
</comment>
<feature type="transmembrane region" description="Helical" evidence="8">
    <location>
        <begin position="702"/>
        <end position="727"/>
    </location>
</feature>
<protein>
    <submittedName>
        <fullName evidence="11">Palmitoyltransferase ZDHHC15</fullName>
    </submittedName>
</protein>
<feature type="compositionally biased region" description="Basic and acidic residues" evidence="7">
    <location>
        <begin position="1417"/>
        <end position="1444"/>
    </location>
</feature>
<evidence type="ECO:0000256" key="5">
    <source>
        <dbReference type="ARBA" id="ARBA00023136"/>
    </source>
</evidence>
<comment type="caution">
    <text evidence="11">The sequence shown here is derived from an EMBL/GenBank/DDBJ whole genome shotgun (WGS) entry which is preliminary data.</text>
</comment>
<evidence type="ECO:0000256" key="2">
    <source>
        <dbReference type="ARBA" id="ARBA00022679"/>
    </source>
</evidence>
<organism evidence="11 12">
    <name type="scientific">Symbiodinium microadriaticum</name>
    <name type="common">Dinoflagellate</name>
    <name type="synonym">Zooxanthella microadriatica</name>
    <dbReference type="NCBI Taxonomy" id="2951"/>
    <lineage>
        <taxon>Eukaryota</taxon>
        <taxon>Sar</taxon>
        <taxon>Alveolata</taxon>
        <taxon>Dinophyceae</taxon>
        <taxon>Suessiales</taxon>
        <taxon>Symbiodiniaceae</taxon>
        <taxon>Symbiodinium</taxon>
    </lineage>
</organism>
<feature type="region of interest" description="Disordered" evidence="7">
    <location>
        <begin position="1229"/>
        <end position="1473"/>
    </location>
</feature>
<evidence type="ECO:0000256" key="4">
    <source>
        <dbReference type="ARBA" id="ARBA00022989"/>
    </source>
</evidence>
<proteinExistence type="predicted"/>
<dbReference type="InterPro" id="IPR039859">
    <property type="entry name" value="PFA4/ZDH16/20/ERF2-like"/>
</dbReference>
<evidence type="ECO:0000313" key="12">
    <source>
        <dbReference type="Proteomes" id="UP000186817"/>
    </source>
</evidence>
<name>A0A1Q9D1R0_SYMMI</name>
<dbReference type="Pfam" id="PF07727">
    <property type="entry name" value="RVT_2"/>
    <property type="match status" value="1"/>
</dbReference>
<dbReference type="PROSITE" id="PS50216">
    <property type="entry name" value="DHHC"/>
    <property type="match status" value="1"/>
</dbReference>
<evidence type="ECO:0000259" key="10">
    <source>
        <dbReference type="Pfam" id="PF07727"/>
    </source>
</evidence>
<keyword evidence="5 8" id="KW-0472">Membrane</keyword>
<evidence type="ECO:0000256" key="8">
    <source>
        <dbReference type="SAM" id="Phobius"/>
    </source>
</evidence>
<keyword evidence="12" id="KW-1185">Reference proteome</keyword>
<evidence type="ECO:0000256" key="3">
    <source>
        <dbReference type="ARBA" id="ARBA00022692"/>
    </source>
</evidence>
<keyword evidence="4 8" id="KW-1133">Transmembrane helix</keyword>
<accession>A0A1Q9D1R0</accession>
<feature type="compositionally biased region" description="Basic and acidic residues" evidence="7">
    <location>
        <begin position="1312"/>
        <end position="1329"/>
    </location>
</feature>
<feature type="domain" description="Palmitoyltransferase DHHC" evidence="9">
    <location>
        <begin position="797"/>
        <end position="927"/>
    </location>
</feature>
<evidence type="ECO:0000256" key="7">
    <source>
        <dbReference type="SAM" id="MobiDB-lite"/>
    </source>
</evidence>
<dbReference type="Pfam" id="PF01529">
    <property type="entry name" value="DHHC"/>
    <property type="match status" value="1"/>
</dbReference>
<evidence type="ECO:0000256" key="1">
    <source>
        <dbReference type="ARBA" id="ARBA00004141"/>
    </source>
</evidence>
<evidence type="ECO:0000313" key="11">
    <source>
        <dbReference type="EMBL" id="OLP89084.1"/>
    </source>
</evidence>
<dbReference type="OrthoDB" id="9909019at2759"/>
<dbReference type="InterPro" id="IPR001594">
    <property type="entry name" value="Palmitoyltrfase_DHHC"/>
</dbReference>
<sequence length="1625" mass="181253">MFEGSSQVKKRLKDLEVLMTDSDHWLLDHGRQKLVRVHVVERQGAYVPRKLELPVEASCVGHSCRSVVFGREGGKIVHEYDWTGGGQSLPVIKGPWTGTTEFELVDGWAWRSRNLECFEVKAKKGRKELTEADISSDRQSGLNAAKAKEWNKLVSSGAIVVHEGSEARRLKESVPRKRILKSRFVLTEADQGTSPQTQDIKARWCIRGYLDPDLLELDTSSPTLSMEGFSIALQLMASHGCSMNIADVEGAFLRGDTLSPTRGRLFIDPPPGGVPGLSEGCLIEAVKTVYGLADAPKAWWECFSSKLANLGMRVSKFDPCMFYYYHGGCLSGVVAVHVDDLCLGGDKYFHEHVVKPLKELFPFKHWKVGSGEFLGKQLQQQADGSIKISQCSYAQQQQGLNISRERKRDKHEPITEDERQQMRGVLGSINWLVTGSRPDLGAWCSLLQQRVNTATVADLFDVNKLVSLTHDNCSACVWVKSIPVSELQFVMLSDAAWANAQGLCSQAGYMIAACDKRLSQGEWGTFSVLRWKSYKQDRQTHSTLGAELLALSRGIAEARWVRSMWCEAVNYQYDLRRDGDWSNKLPITAVIDCKPVYDHTQSATVAVKDKRMAIEMLLVKADMAKHRISLRWMATKQMIVDVLTKKGAPMNLFRKVLAEGRFIQIEDEAVVREQVRLVQTPHAMEEAKDKEYSCDVTTNTAMFFQMTMSVTLCVFIYEGTSYNLIFLGRVLPALGEASLVPFFFLLFNIVWVLALCAYLRAFLADPGRVPTSWHEFVLEVGSALPVVPSTARWTPGKATFCRKCSIPRPERAHHCNVSGFCVLRMDHYCPWVNNCVGLGNYKFFLQLVVYGSLASFIGIATSFREFLLCVGKLAGIEDNLWKEDLQITDMVAFMMFEGLAVFLCILLLPMLFTHVPLALSNTTAIEANYDNMANPYDLGSKLANLEQVFGVFGPDWFFPVQPFEPLGDGVSFPRWDEPLGSDNRPIANEEVLQIPSFKVAKLPHLFHRTTPLPEGMEGGHSFVDSMPAMVDVFQVVARVVARHEQQLAALTEQHRRDLDTAVKSMRVELQGLNIQQQAADFKTPGNVFREHVRRQIFFSQLREKLRTAVEKPQPLAILMTDEDRVSKSHDRIAASHGRHFLLAWDFTVSWELDITAKGLGHIFLMCMAVVAPEGSHIKPLLDFHDDMLRGFVLFALLEEDVRSETSPLSTVHCPRLRRAAAPAWVDGEEVSMEDVYGPDNQPRAPDDEPRAPDNQQQAETTADVGAADTMMADDGRDPGNQPKAKAAAAELKESRPAESPTSPAESSPSEASTKRKQEAKRLVKHEKTPSPDCSGQASLRSLEGGDRCPEGQESTQGDEEEAAECWDQCEADYPEDCDLHDSKAKSKDDDDACDTAAGESHAEASTSVKQPKGKGSGIKEHETAREDSSSVKQPKQETAGEPHAEASSVKQPDEDLEDMKFSSTDRTGKNVLVTQSQRTLSEVFRGNSQSRLGQLVHLPWARQLALCEDNTNGQLPGIDVGAKGQKVTYQRTEGVTDWATWASRFRPFDWDKDGLPSPPPDDHRQVLVDCKENISINTADVAKLSGRVDKKFDWHKSSGLARIYMDIGLVQFMRSLRIKAPINLD</sequence>
<dbReference type="Proteomes" id="UP000186817">
    <property type="component" value="Unassembled WGS sequence"/>
</dbReference>
<feature type="compositionally biased region" description="Low complexity" evidence="7">
    <location>
        <begin position="1297"/>
        <end position="1311"/>
    </location>
</feature>
<gene>
    <name evidence="11" type="primary">zdhhc15</name>
    <name evidence="11" type="ORF">AK812_SmicGene29501</name>
</gene>
<dbReference type="GO" id="GO:0016020">
    <property type="term" value="C:membrane"/>
    <property type="evidence" value="ECO:0007669"/>
    <property type="project" value="UniProtKB-SubCell"/>
</dbReference>